<dbReference type="Pfam" id="PF12464">
    <property type="entry name" value="Mac"/>
    <property type="match status" value="1"/>
</dbReference>
<feature type="non-terminal residue" evidence="4">
    <location>
        <position position="1"/>
    </location>
</feature>
<proteinExistence type="inferred from homology"/>
<comment type="similarity">
    <text evidence="1">Belongs to the transferase hexapeptide repeat family.</text>
</comment>
<dbReference type="InterPro" id="IPR024688">
    <property type="entry name" value="Mac_dom"/>
</dbReference>
<feature type="non-terminal residue" evidence="4">
    <location>
        <position position="68"/>
    </location>
</feature>
<sequence>ANQSIKNIAYKIIPSNNHYGVLKTLLDLFNVSNITEREKALLGMWYDANNDQKVLTDRLNTHHLCFKY</sequence>
<evidence type="ECO:0000256" key="2">
    <source>
        <dbReference type="ARBA" id="ARBA00022679"/>
    </source>
</evidence>
<evidence type="ECO:0000313" key="5">
    <source>
        <dbReference type="Proteomes" id="UP001297422"/>
    </source>
</evidence>
<feature type="domain" description="Maltose/galactoside acetyltransferase" evidence="3">
    <location>
        <begin position="39"/>
        <end position="68"/>
    </location>
</feature>
<keyword evidence="2" id="KW-0808">Transferase</keyword>
<dbReference type="RefSeq" id="WP_319016719.1">
    <property type="nucleotide sequence ID" value="NZ_JAJBNC010000676.1"/>
</dbReference>
<organism evidence="4 5">
    <name type="scientific">Mediterraneibacter gnavus</name>
    <name type="common">Ruminococcus gnavus</name>
    <dbReference type="NCBI Taxonomy" id="33038"/>
    <lineage>
        <taxon>Bacteria</taxon>
        <taxon>Bacillati</taxon>
        <taxon>Bacillota</taxon>
        <taxon>Clostridia</taxon>
        <taxon>Lachnospirales</taxon>
        <taxon>Lachnospiraceae</taxon>
        <taxon>Mediterraneibacter</taxon>
    </lineage>
</organism>
<gene>
    <name evidence="4" type="ORF">LIQ10_21880</name>
</gene>
<name>A0AAJ1B1Z2_MEDGN</name>
<evidence type="ECO:0000256" key="1">
    <source>
        <dbReference type="ARBA" id="ARBA00007274"/>
    </source>
</evidence>
<reference evidence="4" key="1">
    <citation type="submission" date="2021-10" db="EMBL/GenBank/DDBJ databases">
        <title>Collection of gut derived symbiotic bacterial strains cultured from healthy donors.</title>
        <authorList>
            <person name="Lin H."/>
            <person name="Littmann E."/>
            <person name="Claire K."/>
            <person name="Pamer E."/>
        </authorList>
    </citation>
    <scope>NUCLEOTIDE SEQUENCE</scope>
    <source>
        <strain evidence="4">MSK.23.4</strain>
    </source>
</reference>
<dbReference type="GO" id="GO:0016407">
    <property type="term" value="F:acetyltransferase activity"/>
    <property type="evidence" value="ECO:0007669"/>
    <property type="project" value="InterPro"/>
</dbReference>
<protein>
    <recommendedName>
        <fullName evidence="3">Maltose/galactoside acetyltransferase domain-containing protein</fullName>
    </recommendedName>
</protein>
<evidence type="ECO:0000259" key="3">
    <source>
        <dbReference type="Pfam" id="PF12464"/>
    </source>
</evidence>
<dbReference type="Proteomes" id="UP001297422">
    <property type="component" value="Unassembled WGS sequence"/>
</dbReference>
<dbReference type="EMBL" id="JAJBNC010000676">
    <property type="protein sequence ID" value="MCB5496331.1"/>
    <property type="molecule type" value="Genomic_DNA"/>
</dbReference>
<evidence type="ECO:0000313" key="4">
    <source>
        <dbReference type="EMBL" id="MCB5496331.1"/>
    </source>
</evidence>
<comment type="caution">
    <text evidence="4">The sequence shown here is derived from an EMBL/GenBank/DDBJ whole genome shotgun (WGS) entry which is preliminary data.</text>
</comment>
<dbReference type="AlphaFoldDB" id="A0AAJ1B1Z2"/>
<accession>A0AAJ1B1Z2</accession>